<evidence type="ECO:0000313" key="2">
    <source>
        <dbReference type="Proteomes" id="UP000002215"/>
    </source>
</evidence>
<protein>
    <submittedName>
        <fullName evidence="1">KWG Leptospira repeat protein</fullName>
    </submittedName>
</protein>
<sequence length="342" mass="39312">MRIVSIVTLLLTIGVSDLYAQSDSLYLISDRGKFGYVNKEKTIVITPRFFAAYPFKEGLAPVREAGFYGYIDTSGHYVIQPRFEQALPFHDGLARVYENDKVFYIDKSGCKVSDEAKELEAIHTSERLIVKIPPFVYFYMDSLGHLTRNEPHMTLYNKNIDYLGDISYLIQEGTSSEIRQNEWKNYPNAVSPFDTLFPTDTLRIVAVPAARTVVEDRYNGYKVFVVNAGQKAATLLTTHGRLHIWLEALTGNNEWRNLEIPPRSDHLFSSNFSRRVSLSAQRYWELHCPVYEGVFKTRMRYAMYYFPRPDKIEPAVIIYSNEFEGSINPGQTSIPIDEPQLP</sequence>
<dbReference type="Proteomes" id="UP000002215">
    <property type="component" value="Chromosome"/>
</dbReference>
<proteinExistence type="predicted"/>
<dbReference type="PANTHER" id="PTHR37841">
    <property type="entry name" value="GLR2918 PROTEIN"/>
    <property type="match status" value="1"/>
</dbReference>
<accession>A0A979GMS5</accession>
<dbReference type="SUPFAM" id="SSF69360">
    <property type="entry name" value="Cell wall binding repeat"/>
    <property type="match status" value="1"/>
</dbReference>
<dbReference type="InterPro" id="IPR032774">
    <property type="entry name" value="WG_beta_rep"/>
</dbReference>
<dbReference type="OrthoDB" id="679755at2"/>
<gene>
    <name evidence="1" type="ordered locus">Cpin_1339</name>
</gene>
<dbReference type="AlphaFoldDB" id="A0A979GMS5"/>
<name>A0A979GMS5_CHIPD</name>
<evidence type="ECO:0000313" key="1">
    <source>
        <dbReference type="EMBL" id="ACU58837.1"/>
    </source>
</evidence>
<dbReference type="KEGG" id="cpi:Cpin_1339"/>
<organism evidence="1 2">
    <name type="scientific">Chitinophaga pinensis (strain ATCC 43595 / DSM 2588 / LMG 13176 / NBRC 15968 / NCIMB 11800 / UQM 2034)</name>
    <dbReference type="NCBI Taxonomy" id="485918"/>
    <lineage>
        <taxon>Bacteria</taxon>
        <taxon>Pseudomonadati</taxon>
        <taxon>Bacteroidota</taxon>
        <taxon>Chitinophagia</taxon>
        <taxon>Chitinophagales</taxon>
        <taxon>Chitinophagaceae</taxon>
        <taxon>Chitinophaga</taxon>
    </lineage>
</organism>
<reference evidence="2" key="1">
    <citation type="submission" date="2009-08" db="EMBL/GenBank/DDBJ databases">
        <title>The complete genome of Chitinophaga pinensis DSM 2588.</title>
        <authorList>
            <consortium name="US DOE Joint Genome Institute (JGI-PGF)"/>
            <person name="Lucas S."/>
            <person name="Copeland A."/>
            <person name="Lapidus A."/>
            <person name="Glavina del Rio T."/>
            <person name="Dalin E."/>
            <person name="Tice H."/>
            <person name="Bruce D."/>
            <person name="Goodwin L."/>
            <person name="Pitluck S."/>
            <person name="Kyrpides N."/>
            <person name="Mavromatis K."/>
            <person name="Ivanova N."/>
            <person name="Mikhailova N."/>
            <person name="Sims D."/>
            <person name="Meinche L."/>
            <person name="Brettin T."/>
            <person name="Detter J.C."/>
            <person name="Han C."/>
            <person name="Larimer F."/>
            <person name="Land M."/>
            <person name="Hauser L."/>
            <person name="Markowitz V."/>
            <person name="Cheng J.-F."/>
            <person name="Hugenholtz P."/>
            <person name="Woyke T."/>
            <person name="Wu D."/>
            <person name="Spring S."/>
            <person name="Klenk H.-P."/>
            <person name="Eisen J.A."/>
        </authorList>
    </citation>
    <scope>NUCLEOTIDE SEQUENCE [LARGE SCALE GENOMIC DNA]</scope>
    <source>
        <strain evidence="2">ATCC 43595 / DSM 2588 / LMG 13176 / NBRC 15968 / NCIMB 11800 / UQM 2034</strain>
    </source>
</reference>
<dbReference type="EMBL" id="CP001699">
    <property type="protein sequence ID" value="ACU58837.1"/>
    <property type="molecule type" value="Genomic_DNA"/>
</dbReference>
<dbReference type="Pfam" id="PF14903">
    <property type="entry name" value="WG_beta_rep"/>
    <property type="match status" value="2"/>
</dbReference>
<dbReference type="PANTHER" id="PTHR37841:SF1">
    <property type="entry name" value="DUF3298 DOMAIN-CONTAINING PROTEIN"/>
    <property type="match status" value="1"/>
</dbReference>
<reference evidence="1 2" key="2">
    <citation type="journal article" date="2010" name="Stand. Genomic Sci.">
        <title>Complete genome sequence of Chitinophaga pinensis type strain (UQM 2034).</title>
        <authorList>
            <person name="Glavina Del Rio T."/>
            <person name="Abt B."/>
            <person name="Spring S."/>
            <person name="Lapidus A."/>
            <person name="Nolan M."/>
            <person name="Tice H."/>
            <person name="Copeland A."/>
            <person name="Cheng J.F."/>
            <person name="Chen F."/>
            <person name="Bruce D."/>
            <person name="Goodwin L."/>
            <person name="Pitluck S."/>
            <person name="Ivanova N."/>
            <person name="Mavromatis K."/>
            <person name="Mikhailova N."/>
            <person name="Pati A."/>
            <person name="Chen A."/>
            <person name="Palaniappan K."/>
            <person name="Land M."/>
            <person name="Hauser L."/>
            <person name="Chang Y.J."/>
            <person name="Jeffries C.D."/>
            <person name="Chain P."/>
            <person name="Saunders E."/>
            <person name="Detter J.C."/>
            <person name="Brettin T."/>
            <person name="Rohde M."/>
            <person name="Goker M."/>
            <person name="Bristow J."/>
            <person name="Eisen J.A."/>
            <person name="Markowitz V."/>
            <person name="Hugenholtz P."/>
            <person name="Kyrpides N.C."/>
            <person name="Klenk H.P."/>
            <person name="Lucas S."/>
        </authorList>
    </citation>
    <scope>NUCLEOTIDE SEQUENCE [LARGE SCALE GENOMIC DNA]</scope>
    <source>
        <strain evidence="2">ATCC 43595 / DSM 2588 / LMG 13176 / NBRC 15968 / NCIMB 11800 / UQM 2034</strain>
    </source>
</reference>
<dbReference type="RefSeq" id="WP_012789013.1">
    <property type="nucleotide sequence ID" value="NC_013132.1"/>
</dbReference>